<protein>
    <submittedName>
        <fullName evidence="2">Uncharacterized protein</fullName>
    </submittedName>
</protein>
<sequence>MEAMLGASQSNATCGSIVDLQTQLRDIFQSRVADTHAEHTSVTFEIRATAVFEVPMTGIENEALENGSDIDPSLGGTRSSAALAPVNDPVLQTAIARQIISSVGEVDSSNWTLRQILRTEQSWNFAYMCKDSWEAWNHKLSRTPAKTLSGEWSEMAGQDPIHTARPAFDCRGSVRIAFVKSTKTINVKYEHTPIHKTVGQLMELLAPPPISSVVKSPAKKAKEPKPKISTSSKKRTNKNSLPNGERSQPKRRRK</sequence>
<accession>A0AAN7D2V4</accession>
<reference evidence="2" key="2">
    <citation type="submission" date="2023-05" db="EMBL/GenBank/DDBJ databases">
        <authorList>
            <consortium name="Lawrence Berkeley National Laboratory"/>
            <person name="Steindorff A."/>
            <person name="Hensen N."/>
            <person name="Bonometti L."/>
            <person name="Westerberg I."/>
            <person name="Brannstrom I.O."/>
            <person name="Guillou S."/>
            <person name="Cros-Aarteil S."/>
            <person name="Calhoun S."/>
            <person name="Haridas S."/>
            <person name="Kuo A."/>
            <person name="Mondo S."/>
            <person name="Pangilinan J."/>
            <person name="Riley R."/>
            <person name="Labutti K."/>
            <person name="Andreopoulos B."/>
            <person name="Lipzen A."/>
            <person name="Chen C."/>
            <person name="Yanf M."/>
            <person name="Daum C."/>
            <person name="Ng V."/>
            <person name="Clum A."/>
            <person name="Ohm R."/>
            <person name="Martin F."/>
            <person name="Silar P."/>
            <person name="Natvig D."/>
            <person name="Lalanne C."/>
            <person name="Gautier V."/>
            <person name="Ament-Velasquez S.L."/>
            <person name="Kruys A."/>
            <person name="Hutchinson M.I."/>
            <person name="Powell A.J."/>
            <person name="Barry K."/>
            <person name="Miller A.N."/>
            <person name="Grigoriev I.V."/>
            <person name="Debuchy R."/>
            <person name="Gladieux P."/>
            <person name="Thoren M.H."/>
            <person name="Johannesson H."/>
        </authorList>
    </citation>
    <scope>NUCLEOTIDE SEQUENCE</scope>
    <source>
        <strain evidence="2">CBS 359.72</strain>
    </source>
</reference>
<dbReference type="AlphaFoldDB" id="A0AAN7D2V4"/>
<dbReference type="Proteomes" id="UP001303647">
    <property type="component" value="Unassembled WGS sequence"/>
</dbReference>
<comment type="caution">
    <text evidence="2">The sequence shown here is derived from an EMBL/GenBank/DDBJ whole genome shotgun (WGS) entry which is preliminary data.</text>
</comment>
<proteinExistence type="predicted"/>
<evidence type="ECO:0000313" key="2">
    <source>
        <dbReference type="EMBL" id="KAK4251502.1"/>
    </source>
</evidence>
<name>A0AAN7D2V4_9PEZI</name>
<feature type="region of interest" description="Disordered" evidence="1">
    <location>
        <begin position="211"/>
        <end position="254"/>
    </location>
</feature>
<evidence type="ECO:0000313" key="3">
    <source>
        <dbReference type="Proteomes" id="UP001303647"/>
    </source>
</evidence>
<gene>
    <name evidence="2" type="ORF">C7999DRAFT_27918</name>
</gene>
<organism evidence="2 3">
    <name type="scientific">Corynascus novoguineensis</name>
    <dbReference type="NCBI Taxonomy" id="1126955"/>
    <lineage>
        <taxon>Eukaryota</taxon>
        <taxon>Fungi</taxon>
        <taxon>Dikarya</taxon>
        <taxon>Ascomycota</taxon>
        <taxon>Pezizomycotina</taxon>
        <taxon>Sordariomycetes</taxon>
        <taxon>Sordariomycetidae</taxon>
        <taxon>Sordariales</taxon>
        <taxon>Chaetomiaceae</taxon>
        <taxon>Corynascus</taxon>
    </lineage>
</organism>
<reference evidence="2" key="1">
    <citation type="journal article" date="2023" name="Mol. Phylogenet. Evol.">
        <title>Genome-scale phylogeny and comparative genomics of the fungal order Sordariales.</title>
        <authorList>
            <person name="Hensen N."/>
            <person name="Bonometti L."/>
            <person name="Westerberg I."/>
            <person name="Brannstrom I.O."/>
            <person name="Guillou S."/>
            <person name="Cros-Aarteil S."/>
            <person name="Calhoun S."/>
            <person name="Haridas S."/>
            <person name="Kuo A."/>
            <person name="Mondo S."/>
            <person name="Pangilinan J."/>
            <person name="Riley R."/>
            <person name="LaButti K."/>
            <person name="Andreopoulos B."/>
            <person name="Lipzen A."/>
            <person name="Chen C."/>
            <person name="Yan M."/>
            <person name="Daum C."/>
            <person name="Ng V."/>
            <person name="Clum A."/>
            <person name="Steindorff A."/>
            <person name="Ohm R.A."/>
            <person name="Martin F."/>
            <person name="Silar P."/>
            <person name="Natvig D.O."/>
            <person name="Lalanne C."/>
            <person name="Gautier V."/>
            <person name="Ament-Velasquez S.L."/>
            <person name="Kruys A."/>
            <person name="Hutchinson M.I."/>
            <person name="Powell A.J."/>
            <person name="Barry K."/>
            <person name="Miller A.N."/>
            <person name="Grigoriev I.V."/>
            <person name="Debuchy R."/>
            <person name="Gladieux P."/>
            <person name="Hiltunen Thoren M."/>
            <person name="Johannesson H."/>
        </authorList>
    </citation>
    <scope>NUCLEOTIDE SEQUENCE</scope>
    <source>
        <strain evidence="2">CBS 359.72</strain>
    </source>
</reference>
<keyword evidence="3" id="KW-1185">Reference proteome</keyword>
<evidence type="ECO:0000256" key="1">
    <source>
        <dbReference type="SAM" id="MobiDB-lite"/>
    </source>
</evidence>
<dbReference type="EMBL" id="MU857605">
    <property type="protein sequence ID" value="KAK4251502.1"/>
    <property type="molecule type" value="Genomic_DNA"/>
</dbReference>